<proteinExistence type="predicted"/>
<protein>
    <submittedName>
        <fullName evidence="2">Uncharacterized protein</fullName>
    </submittedName>
</protein>
<evidence type="ECO:0000313" key="2">
    <source>
        <dbReference type="EMBL" id="MBH0112969.1"/>
    </source>
</evidence>
<name>A0A931HBY2_9SPHN</name>
<keyword evidence="3" id="KW-1185">Reference proteome</keyword>
<dbReference type="RefSeq" id="WP_197162870.1">
    <property type="nucleotide sequence ID" value="NZ_JADZGI010000001.1"/>
</dbReference>
<dbReference type="EMBL" id="JADZGI010000001">
    <property type="protein sequence ID" value="MBH0112969.1"/>
    <property type="molecule type" value="Genomic_DNA"/>
</dbReference>
<dbReference type="Proteomes" id="UP000617634">
    <property type="component" value="Unassembled WGS sequence"/>
</dbReference>
<dbReference type="AlphaFoldDB" id="A0A931HBY2"/>
<evidence type="ECO:0000256" key="1">
    <source>
        <dbReference type="SAM" id="MobiDB-lite"/>
    </source>
</evidence>
<organism evidence="2 3">
    <name type="scientific">Novosphingobium aureum</name>
    <dbReference type="NCBI Taxonomy" id="2792964"/>
    <lineage>
        <taxon>Bacteria</taxon>
        <taxon>Pseudomonadati</taxon>
        <taxon>Pseudomonadota</taxon>
        <taxon>Alphaproteobacteria</taxon>
        <taxon>Sphingomonadales</taxon>
        <taxon>Sphingomonadaceae</taxon>
        <taxon>Novosphingobium</taxon>
    </lineage>
</organism>
<comment type="caution">
    <text evidence="2">The sequence shown here is derived from an EMBL/GenBank/DDBJ whole genome shotgun (WGS) entry which is preliminary data.</text>
</comment>
<gene>
    <name evidence="2" type="ORF">I5E68_08400</name>
</gene>
<evidence type="ECO:0000313" key="3">
    <source>
        <dbReference type="Proteomes" id="UP000617634"/>
    </source>
</evidence>
<reference evidence="2" key="1">
    <citation type="submission" date="2020-11" db="EMBL/GenBank/DDBJ databases">
        <title>Novosphingobium aureum sp. nov., a marine bacterium isolated from sediment of a salt flat.</title>
        <authorList>
            <person name="Yoo Y."/>
            <person name="Kim J.-J."/>
        </authorList>
    </citation>
    <scope>NUCLEOTIDE SEQUENCE</scope>
    <source>
        <strain evidence="2">YJ-S2-02</strain>
    </source>
</reference>
<feature type="region of interest" description="Disordered" evidence="1">
    <location>
        <begin position="354"/>
        <end position="375"/>
    </location>
</feature>
<sequence length="409" mass="44214">MLADATAARPDDTQFLEAVETMLRDGDADTALEQIRARLAEHCGDGRPLPASVLDLDPSTIDLVGWDRLEEEISQLDDCGEPVTAIAFDLVPTPMAAVEPAIETSFYFDTAWPFSECDRAGLLDGYDANGTAWQSERADIDGEIVSVSGLEPLFNAIRALSGKGDARYASQLDEDAQATGEHVALVAGAYLCTLLHIAVRDKALQYPLTSESMPGGLAILVGAREVEPALRAPVEACCKDSHAIVAGQSGPKSHGAMMPSFGASDELRRKECDEELPETSLDSQSDTLELHDTAVQADDSDHANGHEVAFFRAPGETLDDFAQEQTDIGEEEPASESVATVLDVPRKGLDEVFADPADDPESWHLPPPDIHTTGTQLRRRLVSQDDIEELEASRPRTLLQRLKARFQPA</sequence>
<accession>A0A931HBY2</accession>